<evidence type="ECO:0000313" key="3">
    <source>
        <dbReference type="Proteomes" id="UP000027138"/>
    </source>
</evidence>
<feature type="compositionally biased region" description="Basic and acidic residues" evidence="1">
    <location>
        <begin position="50"/>
        <end position="63"/>
    </location>
</feature>
<dbReference type="AlphaFoldDB" id="A0A067KZW8"/>
<name>A0A067KZW8_JATCU</name>
<accession>A0A067KZW8</accession>
<feature type="compositionally biased region" description="Basic and acidic residues" evidence="1">
    <location>
        <begin position="24"/>
        <end position="40"/>
    </location>
</feature>
<organism evidence="2 3">
    <name type="scientific">Jatropha curcas</name>
    <name type="common">Barbados nut</name>
    <dbReference type="NCBI Taxonomy" id="180498"/>
    <lineage>
        <taxon>Eukaryota</taxon>
        <taxon>Viridiplantae</taxon>
        <taxon>Streptophyta</taxon>
        <taxon>Embryophyta</taxon>
        <taxon>Tracheophyta</taxon>
        <taxon>Spermatophyta</taxon>
        <taxon>Magnoliopsida</taxon>
        <taxon>eudicotyledons</taxon>
        <taxon>Gunneridae</taxon>
        <taxon>Pentapetalae</taxon>
        <taxon>rosids</taxon>
        <taxon>fabids</taxon>
        <taxon>Malpighiales</taxon>
        <taxon>Euphorbiaceae</taxon>
        <taxon>Crotonoideae</taxon>
        <taxon>Jatropheae</taxon>
        <taxon>Jatropha</taxon>
    </lineage>
</organism>
<feature type="region of interest" description="Disordered" evidence="1">
    <location>
        <begin position="18"/>
        <end position="63"/>
    </location>
</feature>
<dbReference type="Proteomes" id="UP000027138">
    <property type="component" value="Unassembled WGS sequence"/>
</dbReference>
<evidence type="ECO:0000256" key="1">
    <source>
        <dbReference type="SAM" id="MobiDB-lite"/>
    </source>
</evidence>
<feature type="region of interest" description="Disordered" evidence="1">
    <location>
        <begin position="76"/>
        <end position="96"/>
    </location>
</feature>
<dbReference type="EMBL" id="KK914405">
    <property type="protein sequence ID" value="KDP37409.1"/>
    <property type="molecule type" value="Genomic_DNA"/>
</dbReference>
<evidence type="ECO:0000313" key="2">
    <source>
        <dbReference type="EMBL" id="KDP37409.1"/>
    </source>
</evidence>
<sequence length="96" mass="10263">MGNGTVPIATTVTASPDCCTSRNRKGEREIERSCHEKEVGIGRSSWSPGKTKEGRRRDSLDRDEVAASSVIFALTRNGNGERKTAAGGAGDGRTKR</sequence>
<proteinExistence type="predicted"/>
<protein>
    <submittedName>
        <fullName evidence="2">Uncharacterized protein</fullName>
    </submittedName>
</protein>
<reference evidence="2 3" key="1">
    <citation type="journal article" date="2014" name="PLoS ONE">
        <title>Global Analysis of Gene Expression Profiles in Physic Nut (Jatropha curcas L.) Seedlings Exposed to Salt Stress.</title>
        <authorList>
            <person name="Zhang L."/>
            <person name="Zhang C."/>
            <person name="Wu P."/>
            <person name="Chen Y."/>
            <person name="Li M."/>
            <person name="Jiang H."/>
            <person name="Wu G."/>
        </authorList>
    </citation>
    <scope>NUCLEOTIDE SEQUENCE [LARGE SCALE GENOMIC DNA]</scope>
    <source>
        <strain evidence="3">cv. GZQX0401</strain>
        <tissue evidence="2">Young leaves</tissue>
    </source>
</reference>
<keyword evidence="3" id="KW-1185">Reference proteome</keyword>
<gene>
    <name evidence="2" type="ORF">JCGZ_06893</name>
</gene>
<feature type="compositionally biased region" description="Gly residues" evidence="1">
    <location>
        <begin position="87"/>
        <end position="96"/>
    </location>
</feature>